<protein>
    <submittedName>
        <fullName evidence="2">Cytochrome-c oxidase</fullName>
    </submittedName>
</protein>
<sequence>MSRLPLLFLVTAAACMVGGVMLGIGMGMAHDFRLMPVHAHTNLVGWASLALMGLTLRAWPQLAEGKLAVAQFLVSAGSALAFPVGIYFAVIHDAPGLAIVAGMVWLVGALLFLGRLVHLLVAPVRRPAAFAAAE</sequence>
<comment type="caution">
    <text evidence="2">The sequence shown here is derived from an EMBL/GenBank/DDBJ whole genome shotgun (WGS) entry which is preliminary data.</text>
</comment>
<name>A0A317FFW6_9PROT</name>
<dbReference type="SUPFAM" id="SSF81442">
    <property type="entry name" value="Cytochrome c oxidase subunit I-like"/>
    <property type="match status" value="1"/>
</dbReference>
<dbReference type="OrthoDB" id="9808748at2"/>
<proteinExistence type="predicted"/>
<feature type="transmembrane region" description="Helical" evidence="1">
    <location>
        <begin position="39"/>
        <end position="56"/>
    </location>
</feature>
<dbReference type="InterPro" id="IPR036927">
    <property type="entry name" value="Cyt_c_oxase-like_su1_sf"/>
</dbReference>
<evidence type="ECO:0000256" key="1">
    <source>
        <dbReference type="SAM" id="Phobius"/>
    </source>
</evidence>
<keyword evidence="1" id="KW-0472">Membrane</keyword>
<organism evidence="2 3">
    <name type="scientific">Falsiroseomonas bella</name>
    <dbReference type="NCBI Taxonomy" id="2184016"/>
    <lineage>
        <taxon>Bacteria</taxon>
        <taxon>Pseudomonadati</taxon>
        <taxon>Pseudomonadota</taxon>
        <taxon>Alphaproteobacteria</taxon>
        <taxon>Acetobacterales</taxon>
        <taxon>Roseomonadaceae</taxon>
        <taxon>Falsiroseomonas</taxon>
    </lineage>
</organism>
<dbReference type="Gene3D" id="1.20.210.10">
    <property type="entry name" value="Cytochrome c oxidase-like, subunit I domain"/>
    <property type="match status" value="1"/>
</dbReference>
<feature type="transmembrane region" description="Helical" evidence="1">
    <location>
        <begin position="68"/>
        <end position="90"/>
    </location>
</feature>
<keyword evidence="1" id="KW-1133">Transmembrane helix</keyword>
<keyword evidence="1" id="KW-0812">Transmembrane</keyword>
<gene>
    <name evidence="2" type="ORF">DFH01_01270</name>
</gene>
<feature type="transmembrane region" description="Helical" evidence="1">
    <location>
        <begin position="96"/>
        <end position="117"/>
    </location>
</feature>
<accession>A0A317FFW6</accession>
<reference evidence="3" key="1">
    <citation type="submission" date="2018-05" db="EMBL/GenBank/DDBJ databases">
        <authorList>
            <person name="Du Z."/>
            <person name="Wang X."/>
        </authorList>
    </citation>
    <scope>NUCLEOTIDE SEQUENCE [LARGE SCALE GENOMIC DNA]</scope>
    <source>
        <strain evidence="3">CQN31</strain>
    </source>
</reference>
<evidence type="ECO:0000313" key="2">
    <source>
        <dbReference type="EMBL" id="PWS37974.1"/>
    </source>
</evidence>
<evidence type="ECO:0000313" key="3">
    <source>
        <dbReference type="Proteomes" id="UP000245765"/>
    </source>
</evidence>
<keyword evidence="3" id="KW-1185">Reference proteome</keyword>
<dbReference type="EMBL" id="QGNA01000001">
    <property type="protein sequence ID" value="PWS37974.1"/>
    <property type="molecule type" value="Genomic_DNA"/>
</dbReference>
<dbReference type="RefSeq" id="WP_109868596.1">
    <property type="nucleotide sequence ID" value="NZ_QGNA01000001.1"/>
</dbReference>
<dbReference type="PROSITE" id="PS51257">
    <property type="entry name" value="PROKAR_LIPOPROTEIN"/>
    <property type="match status" value="1"/>
</dbReference>
<dbReference type="AlphaFoldDB" id="A0A317FFW6"/>
<dbReference type="Proteomes" id="UP000245765">
    <property type="component" value="Unassembled WGS sequence"/>
</dbReference>